<feature type="region of interest" description="Disordered" evidence="5">
    <location>
        <begin position="49"/>
        <end position="76"/>
    </location>
</feature>
<feature type="domain" description="Synapsin pre-ATP-grasp" evidence="6">
    <location>
        <begin position="95"/>
        <end position="196"/>
    </location>
</feature>
<dbReference type="FunFam" id="3.40.50.20:FF:000008">
    <property type="entry name" value="Synapsin III"/>
    <property type="match status" value="1"/>
</dbReference>
<gene>
    <name evidence="8" type="ORF">EB796_020734</name>
</gene>
<evidence type="ECO:0000313" key="9">
    <source>
        <dbReference type="Proteomes" id="UP000593567"/>
    </source>
</evidence>
<dbReference type="Proteomes" id="UP000593567">
    <property type="component" value="Unassembled WGS sequence"/>
</dbReference>
<dbReference type="Gene3D" id="3.30.1490.20">
    <property type="entry name" value="ATP-grasp fold, A domain"/>
    <property type="match status" value="1"/>
</dbReference>
<keyword evidence="3" id="KW-0770">Synapse</keyword>
<dbReference type="InterPro" id="IPR016185">
    <property type="entry name" value="PreATP-grasp_dom_sf"/>
</dbReference>
<keyword evidence="2" id="KW-0597">Phosphoprotein</keyword>
<dbReference type="InterPro" id="IPR013815">
    <property type="entry name" value="ATP_grasp_subdomain_1"/>
</dbReference>
<dbReference type="Pfam" id="PF02750">
    <property type="entry name" value="Synapsin_C"/>
    <property type="match status" value="1"/>
</dbReference>
<dbReference type="GO" id="GO:0005524">
    <property type="term" value="F:ATP binding"/>
    <property type="evidence" value="ECO:0007669"/>
    <property type="project" value="InterPro"/>
</dbReference>
<reference evidence="8" key="1">
    <citation type="submission" date="2020-06" db="EMBL/GenBank/DDBJ databases">
        <title>Draft genome of Bugula neritina, a colonial animal packing powerful symbionts and potential medicines.</title>
        <authorList>
            <person name="Rayko M."/>
        </authorList>
    </citation>
    <scope>NUCLEOTIDE SEQUENCE [LARGE SCALE GENOMIC DNA]</scope>
    <source>
        <strain evidence="8">Kwan_BN1</strain>
    </source>
</reference>
<evidence type="ECO:0000259" key="7">
    <source>
        <dbReference type="Pfam" id="PF02750"/>
    </source>
</evidence>
<proteinExistence type="inferred from homology"/>
<dbReference type="OrthoDB" id="10249572at2759"/>
<dbReference type="SUPFAM" id="SSF52440">
    <property type="entry name" value="PreATP-grasp domain"/>
    <property type="match status" value="1"/>
</dbReference>
<dbReference type="Pfam" id="PF02078">
    <property type="entry name" value="Synapsin"/>
    <property type="match status" value="1"/>
</dbReference>
<evidence type="ECO:0000256" key="5">
    <source>
        <dbReference type="SAM" id="MobiDB-lite"/>
    </source>
</evidence>
<feature type="compositionally biased region" description="Low complexity" evidence="5">
    <location>
        <begin position="404"/>
        <end position="413"/>
    </location>
</feature>
<feature type="domain" description="Synapsin ATP-binding" evidence="7">
    <location>
        <begin position="198"/>
        <end position="399"/>
    </location>
</feature>
<evidence type="ECO:0000256" key="1">
    <source>
        <dbReference type="ARBA" id="ARBA00008243"/>
    </source>
</evidence>
<dbReference type="GO" id="GO:0030672">
    <property type="term" value="C:synaptic vesicle membrane"/>
    <property type="evidence" value="ECO:0007669"/>
    <property type="project" value="TreeGrafter"/>
</dbReference>
<feature type="compositionally biased region" description="Polar residues" evidence="5">
    <location>
        <begin position="419"/>
        <end position="437"/>
    </location>
</feature>
<comment type="subcellular location">
    <subcellularLocation>
        <location evidence="4">Synapse</location>
    </subcellularLocation>
</comment>
<dbReference type="Gene3D" id="3.30.470.20">
    <property type="entry name" value="ATP-grasp fold, B domain"/>
    <property type="match status" value="1"/>
</dbReference>
<comment type="similarity">
    <text evidence="1">Belongs to the synapsin family.</text>
</comment>
<keyword evidence="9" id="KW-1185">Reference proteome</keyword>
<evidence type="ECO:0000313" key="8">
    <source>
        <dbReference type="EMBL" id="KAF6020931.1"/>
    </source>
</evidence>
<evidence type="ECO:0000256" key="4">
    <source>
        <dbReference type="ARBA" id="ARBA00034103"/>
    </source>
</evidence>
<evidence type="ECO:0000259" key="6">
    <source>
        <dbReference type="Pfam" id="PF02078"/>
    </source>
</evidence>
<accession>A0A7J7J5J1</accession>
<protein>
    <submittedName>
        <fullName evidence="8">Syn</fullName>
    </submittedName>
</protein>
<name>A0A7J7J5J1_BUGNE</name>
<dbReference type="InterPro" id="IPR020897">
    <property type="entry name" value="Synapsin_pre-ATP-grasp_dom"/>
</dbReference>
<dbReference type="Pfam" id="PF10581">
    <property type="entry name" value="Synapsin_N"/>
    <property type="match status" value="1"/>
</dbReference>
<sequence length="535" mass="58740">MNYLRRRFSSSDIQKDLEDEDSKQQNFGNAASNFFGFGAGKKVVEEMSSMRTKFKGPSPSAPNSPSRGNLANITGNISGGVTNMTKGLFSKPGYNKDKCKCLLIVDDQHTDWSKYFRGKKVLGDYDVRLEQAEFREISLSSYSEGGCVVDIHSHRSGSKVAKSFKPDFVLIRQHPVDVNENWKSVILGLYYAGVPSVNSLEAVYSMLDKPWVFAHLAQIQKNLGKEQFPLIEQTFFPNHREMTAPAKFPVIVKIGNASNGAGKVKIDNSYDFQDVTSVIAVTNCYSTTEPYYDSKYDIHIQKIGNNYKAYMRKSISGNWKANIGSAMLEQISVNEIWKLWVDEVSQLFGGLDICAVQGIQAKDGRQYIIEAKGSSMTLLGESQEDDRRLIADLVLQKMQLSCKQSSTSKSLSSGGMQPAATSRNTPQAGNSARQVPNGQAMGGTAKIDGGPPNMVGGPGGPVPAPRPQPQVSPRATSSMPIPQPQQSNRPQPQQVNNINANMSLADKTEAVIRDLQEEDTMSNLKKTFAGIFGDM</sequence>
<comment type="caution">
    <text evidence="8">The sequence shown here is derived from an EMBL/GenBank/DDBJ whole genome shotgun (WGS) entry which is preliminary data.</text>
</comment>
<dbReference type="EMBL" id="VXIV02003140">
    <property type="protein sequence ID" value="KAF6020931.1"/>
    <property type="molecule type" value="Genomic_DNA"/>
</dbReference>
<feature type="compositionally biased region" description="Polar residues" evidence="5">
    <location>
        <begin position="61"/>
        <end position="76"/>
    </location>
</feature>
<dbReference type="SUPFAM" id="SSF56059">
    <property type="entry name" value="Glutathione synthetase ATP-binding domain-like"/>
    <property type="match status" value="1"/>
</dbReference>
<dbReference type="PRINTS" id="PR01368">
    <property type="entry name" value="SYNAPSIN"/>
</dbReference>
<dbReference type="PANTHER" id="PTHR10841:SF17">
    <property type="entry name" value="SYNAPSIN"/>
    <property type="match status" value="1"/>
</dbReference>
<evidence type="ECO:0000256" key="2">
    <source>
        <dbReference type="ARBA" id="ARBA00022553"/>
    </source>
</evidence>
<dbReference type="InterPro" id="IPR001359">
    <property type="entry name" value="Synapsin"/>
</dbReference>
<feature type="region of interest" description="Disordered" evidence="5">
    <location>
        <begin position="404"/>
        <end position="494"/>
    </location>
</feature>
<dbReference type="GO" id="GO:0007269">
    <property type="term" value="P:neurotransmitter secretion"/>
    <property type="evidence" value="ECO:0007669"/>
    <property type="project" value="InterPro"/>
</dbReference>
<feature type="compositionally biased region" description="Low complexity" evidence="5">
    <location>
        <begin position="484"/>
        <end position="494"/>
    </location>
</feature>
<dbReference type="InterPro" id="IPR019736">
    <property type="entry name" value="Synapsin_P_site"/>
</dbReference>
<feature type="region of interest" description="Disordered" evidence="5">
    <location>
        <begin position="1"/>
        <end position="23"/>
    </location>
</feature>
<feature type="compositionally biased region" description="Pro residues" evidence="5">
    <location>
        <begin position="460"/>
        <end position="470"/>
    </location>
</feature>
<dbReference type="FunFam" id="3.30.1490.20:FF:000008">
    <property type="entry name" value="Synapsin I"/>
    <property type="match status" value="1"/>
</dbReference>
<dbReference type="AlphaFoldDB" id="A0A7J7J5J1"/>
<dbReference type="PANTHER" id="PTHR10841">
    <property type="entry name" value="SYNAPSIN"/>
    <property type="match status" value="1"/>
</dbReference>
<dbReference type="InterPro" id="IPR020898">
    <property type="entry name" value="Synapsin_ATP-bd_dom"/>
</dbReference>
<evidence type="ECO:0000256" key="3">
    <source>
        <dbReference type="ARBA" id="ARBA00023018"/>
    </source>
</evidence>
<dbReference type="Gene3D" id="3.40.50.20">
    <property type="match status" value="1"/>
</dbReference>
<organism evidence="8 9">
    <name type="scientific">Bugula neritina</name>
    <name type="common">Brown bryozoan</name>
    <name type="synonym">Sertularia neritina</name>
    <dbReference type="NCBI Taxonomy" id="10212"/>
    <lineage>
        <taxon>Eukaryota</taxon>
        <taxon>Metazoa</taxon>
        <taxon>Spiralia</taxon>
        <taxon>Lophotrochozoa</taxon>
        <taxon>Bryozoa</taxon>
        <taxon>Gymnolaemata</taxon>
        <taxon>Cheilostomatida</taxon>
        <taxon>Flustrina</taxon>
        <taxon>Buguloidea</taxon>
        <taxon>Bugulidae</taxon>
        <taxon>Bugula</taxon>
    </lineage>
</organism>
<dbReference type="FunFam" id="3.30.470.20:FF:000059">
    <property type="entry name" value="Synapsin-3"/>
    <property type="match status" value="1"/>
</dbReference>